<dbReference type="SMART" id="SM00513">
    <property type="entry name" value="SAP"/>
    <property type="match status" value="1"/>
</dbReference>
<dbReference type="Proteomes" id="UP000243579">
    <property type="component" value="Unassembled WGS sequence"/>
</dbReference>
<dbReference type="InterPro" id="IPR036361">
    <property type="entry name" value="SAP_dom_sf"/>
</dbReference>
<comment type="similarity">
    <text evidence="3">Belongs to the INCENP family.</text>
</comment>
<dbReference type="AlphaFoldDB" id="A0A1V9YIM3"/>
<dbReference type="Gene3D" id="6.10.250.2990">
    <property type="match status" value="1"/>
</dbReference>
<dbReference type="Pfam" id="PF03941">
    <property type="entry name" value="INCENP_ARK-bind"/>
    <property type="match status" value="1"/>
</dbReference>
<feature type="domain" description="SAP" evidence="9">
    <location>
        <begin position="143"/>
        <end position="177"/>
    </location>
</feature>
<feature type="compositionally biased region" description="Polar residues" evidence="8">
    <location>
        <begin position="347"/>
        <end position="357"/>
    </location>
</feature>
<sequence>MADTDHIRTVQGHLQRGEKDARTAIEGALKVHLTWLTSFGAAARTELRRPSVNGKKRRLVLDLASDAESEVETNAKRPKPNEIAASVDKPAAKSVSRGNPVPKAVKSSKQPIVIESSSDSESSDDDNDGNASVRSVASVVVDPSKLKVPELRKALSDRNLSTFGLKAKLVQRLAQAIQTEQAAKPPSVVDDDDEVVPFIKAKPGRPRGTRTASAKPEPTAAHKTEPVVTSSSEPEIAPVQAIEPPSPKAKTESPVREREPEPHSKSSPVRVPSNQTTSAASSPIIAYVLPNDSFVDETPLKSPERPVPVLHSPGKVRSKEPRKRKTLFPAPPHSPVARRAVDFDDSSLGTAPPSISSLKLAERNRAAELKRAAEKQKRKEALMKKYEEQRKADEEKRRKVGLQQTEEADRLRREREAAERRQREAEVARKRAARLQEIQAATEEKKRALERSDKQRQDRPKVEIAKPLSKVEIAKPLTKAKPADGAGAIKKPLKPEVTTYQMSEPESDESDAGDEITKAVPKWAQKENLERALARQFGPHAVDPTPGIFPEFIATCDLEAIFQPRDGAKKKKFARRTSSGNWLADKPTTREKLAYKKAMGYTN</sequence>
<keyword evidence="7" id="KW-0539">Nucleus</keyword>
<dbReference type="GO" id="GO:0005634">
    <property type="term" value="C:nucleus"/>
    <property type="evidence" value="ECO:0007669"/>
    <property type="project" value="UniProtKB-SubCell"/>
</dbReference>
<reference evidence="10 11" key="1">
    <citation type="journal article" date="2014" name="Genome Biol. Evol.">
        <title>The secreted proteins of Achlya hypogyna and Thraustotheca clavata identify the ancestral oomycete secretome and reveal gene acquisitions by horizontal gene transfer.</title>
        <authorList>
            <person name="Misner I."/>
            <person name="Blouin N."/>
            <person name="Leonard G."/>
            <person name="Richards T.A."/>
            <person name="Lane C.E."/>
        </authorList>
    </citation>
    <scope>NUCLEOTIDE SEQUENCE [LARGE SCALE GENOMIC DNA]</scope>
    <source>
        <strain evidence="10 11">ATCC 48635</strain>
    </source>
</reference>
<proteinExistence type="inferred from homology"/>
<keyword evidence="5" id="KW-0159">Chromosome partition</keyword>
<dbReference type="GO" id="GO:0007059">
    <property type="term" value="P:chromosome segregation"/>
    <property type="evidence" value="ECO:0007669"/>
    <property type="project" value="UniProtKB-KW"/>
</dbReference>
<dbReference type="Pfam" id="PF02037">
    <property type="entry name" value="SAP"/>
    <property type="match status" value="1"/>
</dbReference>
<dbReference type="EMBL" id="JNBR01001663">
    <property type="protein sequence ID" value="OQR85526.1"/>
    <property type="molecule type" value="Genomic_DNA"/>
</dbReference>
<evidence type="ECO:0000256" key="8">
    <source>
        <dbReference type="SAM" id="MobiDB-lite"/>
    </source>
</evidence>
<feature type="region of interest" description="Disordered" evidence="8">
    <location>
        <begin position="66"/>
        <end position="136"/>
    </location>
</feature>
<gene>
    <name evidence="10" type="ORF">ACHHYP_11728</name>
</gene>
<keyword evidence="11" id="KW-1185">Reference proteome</keyword>
<comment type="caution">
    <text evidence="10">The sequence shown here is derived from an EMBL/GenBank/DDBJ whole genome shotgun (WGS) entry which is preliminary data.</text>
</comment>
<feature type="compositionally biased region" description="Polar residues" evidence="8">
    <location>
        <begin position="272"/>
        <end position="281"/>
    </location>
</feature>
<comment type="subcellular location">
    <subcellularLocation>
        <location evidence="2">Cytoplasm</location>
        <location evidence="2">Cytoskeleton</location>
        <location evidence="2">Spindle</location>
    </subcellularLocation>
    <subcellularLocation>
        <location evidence="1">Nucleus</location>
    </subcellularLocation>
</comment>
<dbReference type="STRING" id="1202772.A0A1V9YIM3"/>
<feature type="compositionally biased region" description="Acidic residues" evidence="8">
    <location>
        <begin position="505"/>
        <end position="514"/>
    </location>
</feature>
<organism evidence="10 11">
    <name type="scientific">Achlya hypogyna</name>
    <name type="common">Oomycete</name>
    <name type="synonym">Protoachlya hypogyna</name>
    <dbReference type="NCBI Taxonomy" id="1202772"/>
    <lineage>
        <taxon>Eukaryota</taxon>
        <taxon>Sar</taxon>
        <taxon>Stramenopiles</taxon>
        <taxon>Oomycota</taxon>
        <taxon>Saprolegniomycetes</taxon>
        <taxon>Saprolegniales</taxon>
        <taxon>Achlyaceae</taxon>
        <taxon>Achlya</taxon>
    </lineage>
</organism>
<feature type="compositionally biased region" description="Basic and acidic residues" evidence="8">
    <location>
        <begin position="360"/>
        <end position="397"/>
    </location>
</feature>
<protein>
    <recommendedName>
        <fullName evidence="9">SAP domain-containing protein</fullName>
    </recommendedName>
</protein>
<dbReference type="PROSITE" id="PS50800">
    <property type="entry name" value="SAP"/>
    <property type="match status" value="1"/>
</dbReference>
<name>A0A1V9YIM3_ACHHY</name>
<evidence type="ECO:0000256" key="4">
    <source>
        <dbReference type="ARBA" id="ARBA00022490"/>
    </source>
</evidence>
<accession>A0A1V9YIM3</accession>
<dbReference type="PANTHER" id="PTHR13142">
    <property type="entry name" value="INNER CENTROMERE PROTEIN"/>
    <property type="match status" value="1"/>
</dbReference>
<evidence type="ECO:0000256" key="5">
    <source>
        <dbReference type="ARBA" id="ARBA00022829"/>
    </source>
</evidence>
<keyword evidence="4" id="KW-0963">Cytoplasm</keyword>
<dbReference type="GO" id="GO:0005819">
    <property type="term" value="C:spindle"/>
    <property type="evidence" value="ECO:0007669"/>
    <property type="project" value="UniProtKB-SubCell"/>
</dbReference>
<feature type="compositionally biased region" description="Basic residues" evidence="8">
    <location>
        <begin position="314"/>
        <end position="326"/>
    </location>
</feature>
<dbReference type="InterPro" id="IPR005635">
    <property type="entry name" value="Inner_centromere_prot_ARK-bd"/>
</dbReference>
<evidence type="ECO:0000256" key="1">
    <source>
        <dbReference type="ARBA" id="ARBA00004123"/>
    </source>
</evidence>
<dbReference type="PANTHER" id="PTHR13142:SF1">
    <property type="entry name" value="INNER CENTROMERE PROTEIN"/>
    <property type="match status" value="1"/>
</dbReference>
<feature type="compositionally biased region" description="Basic and acidic residues" evidence="8">
    <location>
        <begin position="249"/>
        <end position="264"/>
    </location>
</feature>
<feature type="compositionally biased region" description="Basic and acidic residues" evidence="8">
    <location>
        <begin position="442"/>
        <end position="464"/>
    </location>
</feature>
<evidence type="ECO:0000259" key="9">
    <source>
        <dbReference type="PROSITE" id="PS50800"/>
    </source>
</evidence>
<dbReference type="Gene3D" id="1.10.720.30">
    <property type="entry name" value="SAP domain"/>
    <property type="match status" value="1"/>
</dbReference>
<dbReference type="SUPFAM" id="SSF68906">
    <property type="entry name" value="SAP domain"/>
    <property type="match status" value="1"/>
</dbReference>
<dbReference type="OrthoDB" id="6123at2759"/>
<evidence type="ECO:0000256" key="6">
    <source>
        <dbReference type="ARBA" id="ARBA00023212"/>
    </source>
</evidence>
<keyword evidence="6" id="KW-0206">Cytoskeleton</keyword>
<evidence type="ECO:0000256" key="7">
    <source>
        <dbReference type="ARBA" id="ARBA00023242"/>
    </source>
</evidence>
<evidence type="ECO:0000313" key="11">
    <source>
        <dbReference type="Proteomes" id="UP000243579"/>
    </source>
</evidence>
<evidence type="ECO:0000313" key="10">
    <source>
        <dbReference type="EMBL" id="OQR85526.1"/>
    </source>
</evidence>
<evidence type="ECO:0000256" key="2">
    <source>
        <dbReference type="ARBA" id="ARBA00004186"/>
    </source>
</evidence>
<feature type="region of interest" description="Disordered" evidence="8">
    <location>
        <begin position="178"/>
        <end position="515"/>
    </location>
</feature>
<evidence type="ECO:0000256" key="3">
    <source>
        <dbReference type="ARBA" id="ARBA00010042"/>
    </source>
</evidence>
<feature type="compositionally biased region" description="Basic and acidic residues" evidence="8">
    <location>
        <begin position="407"/>
        <end position="429"/>
    </location>
</feature>
<dbReference type="InterPro" id="IPR003034">
    <property type="entry name" value="SAP_dom"/>
</dbReference>